<sequence>MEVLLVPVESNRRTKGAQVVSYGGVDVFIDGRERPFCHAYLYSSYLEIWRHTKTRVRHWNLMIGFNAEASVLSYSSTRKNIGYLYAIMNGAEWIYDVDESVIPSNISLSMFDYGGGHSGLQYLAVECTPVKERIFNPYIFFGGHQHCPHGFLGEHCRSFKNCRKCVRSCRYMRTATIQHGVPARGLSKFAPPIILKDTFSPWYSFNTLFHRRAFFVLFLSTLGGRASIVLRSFFAQKLLHILGDTTAINPFHDIQQRTLTTFSENETSEKAFQPDPNFIKFLVSWECQNVNISECALALAGEFRDRSYWKNEDYSIFEKWIDSLRFLRYKFPSAVDDEPDSPQPPYRNCRSAYVNFTSTTMLNTSQPDVELARRKLNFLKDLSVWCGKALRSGKKLRSVSAKELAILHSKNVALSEKLDTVLVIINNYPWHMSFGILQRIHLPYFGLVIFCGTFDGRVLKKRGFPPTMDAFSFVDVSKEEIVRGIYLYYCLLKVAEMKLRNIRGYFVTADDLVFNFWHKIDLDVTYHPLGIIPKSVPGWYNGTAGTPALQRAVTLFTKTYKDYPAVQAVWKKYEEGVLKYKKVKNASDYLIATNGFAASDFFYVPSTEITFFCDFMEILFEAGVFKGIAVLKFLASVKHNVPPQCKVANRMTRERWPNFYTGDLIMLHPLKPSTLRRRSEKQRYCSVVISTFVEALLNPDTFF</sequence>
<reference evidence="1 2" key="1">
    <citation type="submission" date="2023-08" db="EMBL/GenBank/DDBJ databases">
        <title>A Necator americanus chromosomal reference genome.</title>
        <authorList>
            <person name="Ilik V."/>
            <person name="Petrzelkova K.J."/>
            <person name="Pardy F."/>
            <person name="Fuh T."/>
            <person name="Niatou-Singa F.S."/>
            <person name="Gouil Q."/>
            <person name="Baker L."/>
            <person name="Ritchie M.E."/>
            <person name="Jex A.R."/>
            <person name="Gazzola D."/>
            <person name="Li H."/>
            <person name="Toshio Fujiwara R."/>
            <person name="Zhan B."/>
            <person name="Aroian R.V."/>
            <person name="Pafco B."/>
            <person name="Schwarz E.M."/>
        </authorList>
    </citation>
    <scope>NUCLEOTIDE SEQUENCE [LARGE SCALE GENOMIC DNA]</scope>
    <source>
        <strain evidence="1 2">Aroian</strain>
        <tissue evidence="1">Whole animal</tissue>
    </source>
</reference>
<dbReference type="InterPro" id="IPR005049">
    <property type="entry name" value="STL-like"/>
</dbReference>
<dbReference type="EMBL" id="JAVFWL010000005">
    <property type="protein sequence ID" value="KAK6757655.1"/>
    <property type="molecule type" value="Genomic_DNA"/>
</dbReference>
<protein>
    <submittedName>
        <fullName evidence="1">Uncharacterized protein</fullName>
    </submittedName>
</protein>
<dbReference type="Proteomes" id="UP001303046">
    <property type="component" value="Unassembled WGS sequence"/>
</dbReference>
<proteinExistence type="predicted"/>
<organism evidence="1 2">
    <name type="scientific">Necator americanus</name>
    <name type="common">Human hookworm</name>
    <dbReference type="NCBI Taxonomy" id="51031"/>
    <lineage>
        <taxon>Eukaryota</taxon>
        <taxon>Metazoa</taxon>
        <taxon>Ecdysozoa</taxon>
        <taxon>Nematoda</taxon>
        <taxon>Chromadorea</taxon>
        <taxon>Rhabditida</taxon>
        <taxon>Rhabditina</taxon>
        <taxon>Rhabditomorpha</taxon>
        <taxon>Strongyloidea</taxon>
        <taxon>Ancylostomatidae</taxon>
        <taxon>Bunostominae</taxon>
        <taxon>Necator</taxon>
    </lineage>
</organism>
<accession>A0ABR1E4P1</accession>
<name>A0ABR1E4P1_NECAM</name>
<dbReference type="Pfam" id="PF03385">
    <property type="entry name" value="STELLO"/>
    <property type="match status" value="1"/>
</dbReference>
<keyword evidence="2" id="KW-1185">Reference proteome</keyword>
<dbReference type="PANTHER" id="PTHR31362">
    <property type="entry name" value="GLYCOSYLTRANSFERASE STELLO1-RELATED"/>
    <property type="match status" value="1"/>
</dbReference>
<comment type="caution">
    <text evidence="1">The sequence shown here is derived from an EMBL/GenBank/DDBJ whole genome shotgun (WGS) entry which is preliminary data.</text>
</comment>
<evidence type="ECO:0000313" key="2">
    <source>
        <dbReference type="Proteomes" id="UP001303046"/>
    </source>
</evidence>
<gene>
    <name evidence="1" type="primary">Necator_chrV.g20248</name>
    <name evidence="1" type="ORF">RB195_015456</name>
</gene>
<evidence type="ECO:0000313" key="1">
    <source>
        <dbReference type="EMBL" id="KAK6757655.1"/>
    </source>
</evidence>
<dbReference type="PANTHER" id="PTHR31362:SF0">
    <property type="entry name" value="EXOSTOSIN DOMAIN-CONTAINING PROTEIN-RELATED"/>
    <property type="match status" value="1"/>
</dbReference>